<accession>A0ABR2QI30</accession>
<dbReference type="EMBL" id="JBBPBN010000037">
    <property type="protein sequence ID" value="KAK9000141.1"/>
    <property type="molecule type" value="Genomic_DNA"/>
</dbReference>
<comment type="caution">
    <text evidence="2">The sequence shown here is derived from an EMBL/GenBank/DDBJ whole genome shotgun (WGS) entry which is preliminary data.</text>
</comment>
<organism evidence="2 3">
    <name type="scientific">Hibiscus sabdariffa</name>
    <name type="common">roselle</name>
    <dbReference type="NCBI Taxonomy" id="183260"/>
    <lineage>
        <taxon>Eukaryota</taxon>
        <taxon>Viridiplantae</taxon>
        <taxon>Streptophyta</taxon>
        <taxon>Embryophyta</taxon>
        <taxon>Tracheophyta</taxon>
        <taxon>Spermatophyta</taxon>
        <taxon>Magnoliopsida</taxon>
        <taxon>eudicotyledons</taxon>
        <taxon>Gunneridae</taxon>
        <taxon>Pentapetalae</taxon>
        <taxon>rosids</taxon>
        <taxon>malvids</taxon>
        <taxon>Malvales</taxon>
        <taxon>Malvaceae</taxon>
        <taxon>Malvoideae</taxon>
        <taxon>Hibiscus</taxon>
    </lineage>
</organism>
<name>A0ABR2QI30_9ROSI</name>
<protein>
    <submittedName>
        <fullName evidence="2">Uncharacterized protein</fullName>
    </submittedName>
</protein>
<proteinExistence type="predicted"/>
<keyword evidence="3" id="KW-1185">Reference proteome</keyword>
<sequence length="47" mass="5332">MNEAVYNPFVSSHSSDAQLPPDDGEEEGYRQIRATVKTLDPFSWWGC</sequence>
<feature type="region of interest" description="Disordered" evidence="1">
    <location>
        <begin position="1"/>
        <end position="27"/>
    </location>
</feature>
<evidence type="ECO:0000256" key="1">
    <source>
        <dbReference type="SAM" id="MobiDB-lite"/>
    </source>
</evidence>
<gene>
    <name evidence="2" type="ORF">V6N11_080647</name>
</gene>
<evidence type="ECO:0000313" key="3">
    <source>
        <dbReference type="Proteomes" id="UP001396334"/>
    </source>
</evidence>
<dbReference type="Proteomes" id="UP001396334">
    <property type="component" value="Unassembled WGS sequence"/>
</dbReference>
<evidence type="ECO:0000313" key="2">
    <source>
        <dbReference type="EMBL" id="KAK9000141.1"/>
    </source>
</evidence>
<reference evidence="2 3" key="1">
    <citation type="journal article" date="2024" name="G3 (Bethesda)">
        <title>Genome assembly of Hibiscus sabdariffa L. provides insights into metabolisms of medicinal natural products.</title>
        <authorList>
            <person name="Kim T."/>
        </authorList>
    </citation>
    <scope>NUCLEOTIDE SEQUENCE [LARGE SCALE GENOMIC DNA]</scope>
    <source>
        <strain evidence="2">TK-2024</strain>
        <tissue evidence="2">Old leaves</tissue>
    </source>
</reference>